<feature type="compositionally biased region" description="Basic and acidic residues" evidence="4">
    <location>
        <begin position="100"/>
        <end position="111"/>
    </location>
</feature>
<feature type="region of interest" description="Disordered" evidence="4">
    <location>
        <begin position="56"/>
        <end position="114"/>
    </location>
</feature>
<keyword evidence="3" id="KW-0333">Golgi apparatus</keyword>
<evidence type="ECO:0000313" key="5">
    <source>
        <dbReference type="EMBL" id="KAK7106143.1"/>
    </source>
</evidence>
<accession>A0AAN9GEL2</accession>
<feature type="compositionally biased region" description="Polar residues" evidence="4">
    <location>
        <begin position="81"/>
        <end position="97"/>
    </location>
</feature>
<dbReference type="InterPro" id="IPR002516">
    <property type="entry name" value="Glyco_trans_11"/>
</dbReference>
<sequence length="429" mass="48822">MELKSNRSLNVIFVYTLLACLLVVVLYETFTARYNIPFSSLLVTLSRARLARDRVRGLQSRPQGLHPSTRGDFNESPGPQKLQNAKEGNTGAWSKQTKANKADEEAAKEEIPGEEEAETVAMLLPSYVGETDGNFSTPVNQTSVVKELIKLKTCVLLRAFTGRLGNVMFEFASAVCIAWQNNLTLILNNASELKDFKYKELVLTKEAFEELRLRLPRKNHYERACCSFDKTLMKLANSGICSHSLQGYTQSWKYFEPCKQRVKQAMTFTDDIVTRAVTIVDSLRKRFPDRTLVGVHIRMEDYLSERAVSNGKRTAPPDYYIKAMTYFRKRFDDVTFVIITKDPDYIRANVTTASDVTFLKRSDSPTVDMEVLSRLDHLIISVGTFGWWAAYKSKGVVVHYKDFYVPGSRYGKQFSNNASDFIYPGWITL</sequence>
<evidence type="ECO:0000256" key="2">
    <source>
        <dbReference type="ARBA" id="ARBA00022679"/>
    </source>
</evidence>
<dbReference type="PROSITE" id="PS51257">
    <property type="entry name" value="PROKAR_LIPOPROTEIN"/>
    <property type="match status" value="1"/>
</dbReference>
<evidence type="ECO:0000256" key="4">
    <source>
        <dbReference type="SAM" id="MobiDB-lite"/>
    </source>
</evidence>
<dbReference type="PANTHER" id="PTHR11927:SF9">
    <property type="entry name" value="L-FUCOSYLTRANSFERASE"/>
    <property type="match status" value="1"/>
</dbReference>
<dbReference type="PANTHER" id="PTHR11927">
    <property type="entry name" value="GALACTOSIDE 2-L-FUCOSYLTRANSFERASE"/>
    <property type="match status" value="1"/>
</dbReference>
<keyword evidence="3" id="KW-0735">Signal-anchor</keyword>
<keyword evidence="3" id="KW-1133">Transmembrane helix</keyword>
<evidence type="ECO:0000256" key="1">
    <source>
        <dbReference type="ARBA" id="ARBA00022676"/>
    </source>
</evidence>
<keyword evidence="3" id="KW-0325">Glycoprotein</keyword>
<dbReference type="GO" id="GO:0032580">
    <property type="term" value="C:Golgi cisterna membrane"/>
    <property type="evidence" value="ECO:0007669"/>
    <property type="project" value="UniProtKB-SubCell"/>
</dbReference>
<dbReference type="AlphaFoldDB" id="A0AAN9GEL2"/>
<gene>
    <name evidence="5" type="ORF">V1264_017434</name>
</gene>
<keyword evidence="2 3" id="KW-0808">Transferase</keyword>
<evidence type="ECO:0000313" key="6">
    <source>
        <dbReference type="Proteomes" id="UP001374579"/>
    </source>
</evidence>
<reference evidence="5 6" key="1">
    <citation type="submission" date="2024-02" db="EMBL/GenBank/DDBJ databases">
        <title>Chromosome-scale genome assembly of the rough periwinkle Littorina saxatilis.</title>
        <authorList>
            <person name="De Jode A."/>
            <person name="Faria R."/>
            <person name="Formenti G."/>
            <person name="Sims Y."/>
            <person name="Smith T.P."/>
            <person name="Tracey A."/>
            <person name="Wood J.M.D."/>
            <person name="Zagrodzka Z.B."/>
            <person name="Johannesson K."/>
            <person name="Butlin R.K."/>
            <person name="Leder E.H."/>
        </authorList>
    </citation>
    <scope>NUCLEOTIDE SEQUENCE [LARGE SCALE GENOMIC DNA]</scope>
    <source>
        <strain evidence="5">Snail1</strain>
        <tissue evidence="5">Muscle</tissue>
    </source>
</reference>
<keyword evidence="1 3" id="KW-0328">Glycosyltransferase</keyword>
<keyword evidence="3" id="KW-0472">Membrane</keyword>
<keyword evidence="3" id="KW-0812">Transmembrane</keyword>
<dbReference type="GO" id="GO:0005975">
    <property type="term" value="P:carbohydrate metabolic process"/>
    <property type="evidence" value="ECO:0007669"/>
    <property type="project" value="InterPro"/>
</dbReference>
<dbReference type="Pfam" id="PF01531">
    <property type="entry name" value="Glyco_transf_11"/>
    <property type="match status" value="1"/>
</dbReference>
<comment type="similarity">
    <text evidence="3">Belongs to the glycosyltransferase 11 family.</text>
</comment>
<protein>
    <recommendedName>
        <fullName evidence="3">L-Fucosyltransferase</fullName>
        <ecNumber evidence="3">2.4.1.-</ecNumber>
    </recommendedName>
</protein>
<dbReference type="EMBL" id="JBAMIC010000007">
    <property type="protein sequence ID" value="KAK7106143.1"/>
    <property type="molecule type" value="Genomic_DNA"/>
</dbReference>
<feature type="transmembrane region" description="Helical" evidence="3">
    <location>
        <begin position="12"/>
        <end position="30"/>
    </location>
</feature>
<dbReference type="GO" id="GO:0008107">
    <property type="term" value="F:galactoside 2-alpha-L-fucosyltransferase activity"/>
    <property type="evidence" value="ECO:0007669"/>
    <property type="project" value="InterPro"/>
</dbReference>
<evidence type="ECO:0000256" key="3">
    <source>
        <dbReference type="RuleBase" id="RU363129"/>
    </source>
</evidence>
<dbReference type="EC" id="2.4.1.-" evidence="3"/>
<proteinExistence type="inferred from homology"/>
<comment type="caution">
    <text evidence="5">The sequence shown here is derived from an EMBL/GenBank/DDBJ whole genome shotgun (WGS) entry which is preliminary data.</text>
</comment>
<name>A0AAN9GEL2_9CAEN</name>
<keyword evidence="6" id="KW-1185">Reference proteome</keyword>
<dbReference type="CDD" id="cd11301">
    <property type="entry name" value="Fut1_Fut2_like"/>
    <property type="match status" value="1"/>
</dbReference>
<comment type="pathway">
    <text evidence="3">Protein modification; protein glycosylation.</text>
</comment>
<organism evidence="5 6">
    <name type="scientific">Littorina saxatilis</name>
    <dbReference type="NCBI Taxonomy" id="31220"/>
    <lineage>
        <taxon>Eukaryota</taxon>
        <taxon>Metazoa</taxon>
        <taxon>Spiralia</taxon>
        <taxon>Lophotrochozoa</taxon>
        <taxon>Mollusca</taxon>
        <taxon>Gastropoda</taxon>
        <taxon>Caenogastropoda</taxon>
        <taxon>Littorinimorpha</taxon>
        <taxon>Littorinoidea</taxon>
        <taxon>Littorinidae</taxon>
        <taxon>Littorina</taxon>
    </lineage>
</organism>
<comment type="subcellular location">
    <subcellularLocation>
        <location evidence="3">Golgi apparatus</location>
        <location evidence="3">Golgi stack membrane</location>
        <topology evidence="3">Single-pass type II membrane protein</topology>
    </subcellularLocation>
</comment>
<dbReference type="Proteomes" id="UP001374579">
    <property type="component" value="Unassembled WGS sequence"/>
</dbReference>